<gene>
    <name evidence="15" type="ORF">GGR05_002690</name>
</gene>
<evidence type="ECO:0000256" key="11">
    <source>
        <dbReference type="ARBA" id="ARBA00039461"/>
    </source>
</evidence>
<comment type="catalytic activity">
    <reaction evidence="7">
        <text>3-dehydro-L-erythronate + ATP = 3-dehydro-4-O-phospho-L-erythronate + ADP + H(+)</text>
        <dbReference type="Rhea" id="RHEA:52552"/>
        <dbReference type="ChEBI" id="CHEBI:15378"/>
        <dbReference type="ChEBI" id="CHEBI:30616"/>
        <dbReference type="ChEBI" id="CHEBI:136592"/>
        <dbReference type="ChEBI" id="CHEBI:136670"/>
        <dbReference type="ChEBI" id="CHEBI:456216"/>
        <dbReference type="EC" id="2.7.1.217"/>
    </reaction>
</comment>
<comment type="catalytic activity">
    <reaction evidence="8">
        <text>3-dehydro-D-erythronate + ATP = 3-dehydro-4-O-phospho-D-erythronate + ADP + H(+)</text>
        <dbReference type="Rhea" id="RHEA:52556"/>
        <dbReference type="ChEBI" id="CHEBI:15378"/>
        <dbReference type="ChEBI" id="CHEBI:30616"/>
        <dbReference type="ChEBI" id="CHEBI:57958"/>
        <dbReference type="ChEBI" id="CHEBI:136593"/>
        <dbReference type="ChEBI" id="CHEBI:456216"/>
        <dbReference type="EC" id="2.7.1.217"/>
    </reaction>
</comment>
<dbReference type="InterPro" id="IPR050007">
    <property type="entry name" value="OtnK"/>
</dbReference>
<dbReference type="Pfam" id="PF07005">
    <property type="entry name" value="SBD_N"/>
    <property type="match status" value="1"/>
</dbReference>
<evidence type="ECO:0000256" key="6">
    <source>
        <dbReference type="ARBA" id="ARBA00023277"/>
    </source>
</evidence>
<dbReference type="Pfam" id="PF17042">
    <property type="entry name" value="NBD_C"/>
    <property type="match status" value="1"/>
</dbReference>
<evidence type="ECO:0000256" key="4">
    <source>
        <dbReference type="ARBA" id="ARBA00022777"/>
    </source>
</evidence>
<name>A0A7W6BZE3_9HYPH</name>
<evidence type="ECO:0000259" key="13">
    <source>
        <dbReference type="Pfam" id="PF07005"/>
    </source>
</evidence>
<keyword evidence="6" id="KW-0119">Carbohydrate metabolism</keyword>
<keyword evidence="16" id="KW-1185">Reference proteome</keyword>
<comment type="caution">
    <text evidence="15">The sequence shown here is derived from an EMBL/GenBank/DDBJ whole genome shotgun (WGS) entry which is preliminary data.</text>
</comment>
<protein>
    <recommendedName>
        <fullName evidence="11">3-oxo-tetronate kinase</fullName>
        <ecNumber evidence="10">2.7.1.217</ecNumber>
    </recommendedName>
    <alternativeName>
        <fullName evidence="12">3-dehydrotetronate 4-kinase</fullName>
    </alternativeName>
</protein>
<proteinExistence type="inferred from homology"/>
<comment type="function">
    <text evidence="9">Catalyzes the ATP-dependent phosphorylation of 3-oxo-tetronate to 3-oxo-tetronate 4-phosphate.</text>
</comment>
<dbReference type="EMBL" id="JACIDO010000005">
    <property type="protein sequence ID" value="MBB3936536.1"/>
    <property type="molecule type" value="Genomic_DNA"/>
</dbReference>
<reference evidence="15 16" key="1">
    <citation type="submission" date="2020-08" db="EMBL/GenBank/DDBJ databases">
        <title>Genomic Encyclopedia of Type Strains, Phase IV (KMG-IV): sequencing the most valuable type-strain genomes for metagenomic binning, comparative biology and taxonomic classification.</title>
        <authorList>
            <person name="Goeker M."/>
        </authorList>
    </citation>
    <scope>NUCLEOTIDE SEQUENCE [LARGE SCALE GENOMIC DNA]</scope>
    <source>
        <strain evidence="15 16">DSM 25024</strain>
    </source>
</reference>
<keyword evidence="5" id="KW-0067">ATP-binding</keyword>
<keyword evidence="3" id="KW-0547">Nucleotide-binding</keyword>
<organism evidence="15 16">
    <name type="scientific">Aureimonas phyllosphaerae</name>
    <dbReference type="NCBI Taxonomy" id="1166078"/>
    <lineage>
        <taxon>Bacteria</taxon>
        <taxon>Pseudomonadati</taxon>
        <taxon>Pseudomonadota</taxon>
        <taxon>Alphaproteobacteria</taxon>
        <taxon>Hyphomicrobiales</taxon>
        <taxon>Aurantimonadaceae</taxon>
        <taxon>Aureimonas</taxon>
    </lineage>
</organism>
<dbReference type="InterPro" id="IPR031475">
    <property type="entry name" value="NBD_C"/>
</dbReference>
<dbReference type="GO" id="GO:0005524">
    <property type="term" value="F:ATP binding"/>
    <property type="evidence" value="ECO:0007669"/>
    <property type="project" value="UniProtKB-KW"/>
</dbReference>
<accession>A0A7W6BZE3</accession>
<dbReference type="Proteomes" id="UP000531216">
    <property type="component" value="Unassembled WGS sequence"/>
</dbReference>
<evidence type="ECO:0000256" key="9">
    <source>
        <dbReference type="ARBA" id="ARBA00037335"/>
    </source>
</evidence>
<keyword evidence="2" id="KW-0808">Transferase</keyword>
<evidence type="ECO:0000256" key="1">
    <source>
        <dbReference type="ARBA" id="ARBA00005715"/>
    </source>
</evidence>
<evidence type="ECO:0000256" key="2">
    <source>
        <dbReference type="ARBA" id="ARBA00022679"/>
    </source>
</evidence>
<sequence>MSAPLLGCIADDFTGATDLASQLVSAGMRVVQTIGVPDGPLDTPCDAVVVSLKSRTVAPAQAVRQSLEALDWLRGRGAGRFFFKYCSTFDSTPEGNIGPVTDALLDALGQDFTLAVPSLPANRRTVYNGYLFAGDVLLNESGMQDHPLTPMRDAFLPRVLAPQTRHKVGLVSHLALAGGAAGVRARIAELRCEGVGIAVCDTLDHDDLVAIAEGSSDLSLVTGGSGLGLTIPATFPGFLPRGDAARLDPIGGRALVVAGSCSRATLAQVEHARAHMPAMAVDVDALFSDAQGHSDALVAFAADRDGDRPVLIHASMPPERLRAVQERYGVAQSGERVEHALATVARRLVEAGGVRRILVAGGETSGAVVSALGVTNLRIGPTIDPGVPWTQSVGTAEPLALALKSGNFGGPDIMTRAFERLA</sequence>
<dbReference type="AlphaFoldDB" id="A0A7W6BZE3"/>
<evidence type="ECO:0000313" key="15">
    <source>
        <dbReference type="EMBL" id="MBB3936536.1"/>
    </source>
</evidence>
<keyword evidence="4" id="KW-0418">Kinase</keyword>
<dbReference type="OrthoDB" id="191465at2"/>
<dbReference type="Gene3D" id="3.40.50.10840">
    <property type="entry name" value="Putative sugar-binding, N-terminal domain"/>
    <property type="match status" value="1"/>
</dbReference>
<dbReference type="SUPFAM" id="SSF142764">
    <property type="entry name" value="YgbK-like"/>
    <property type="match status" value="1"/>
</dbReference>
<dbReference type="InterPro" id="IPR010737">
    <property type="entry name" value="4-carb_acid_sugar_kinase_N"/>
</dbReference>
<comment type="similarity">
    <text evidence="1">Belongs to the four-carbon acid sugar kinase family.</text>
</comment>
<evidence type="ECO:0000313" key="16">
    <source>
        <dbReference type="Proteomes" id="UP000531216"/>
    </source>
</evidence>
<dbReference type="InterPro" id="IPR037051">
    <property type="entry name" value="4-carb_acid_sugar_kinase_N_sf"/>
</dbReference>
<evidence type="ECO:0000256" key="12">
    <source>
        <dbReference type="ARBA" id="ARBA00041377"/>
    </source>
</evidence>
<dbReference type="InterPro" id="IPR042213">
    <property type="entry name" value="NBD_C_sf"/>
</dbReference>
<evidence type="ECO:0000256" key="10">
    <source>
        <dbReference type="ARBA" id="ARBA00039095"/>
    </source>
</evidence>
<evidence type="ECO:0000259" key="14">
    <source>
        <dbReference type="Pfam" id="PF17042"/>
    </source>
</evidence>
<feature type="domain" description="Four-carbon acid sugar kinase nucleotide binding" evidence="14">
    <location>
        <begin position="255"/>
        <end position="413"/>
    </location>
</feature>
<evidence type="ECO:0000256" key="7">
    <source>
        <dbReference type="ARBA" id="ARBA00035898"/>
    </source>
</evidence>
<dbReference type="Gene3D" id="3.40.980.20">
    <property type="entry name" value="Four-carbon acid sugar kinase, nucleotide binding domain"/>
    <property type="match status" value="1"/>
</dbReference>
<evidence type="ECO:0000256" key="8">
    <source>
        <dbReference type="ARBA" id="ARBA00036346"/>
    </source>
</evidence>
<dbReference type="RefSeq" id="WP_090962792.1">
    <property type="nucleotide sequence ID" value="NZ_FOOA01000007.1"/>
</dbReference>
<dbReference type="GO" id="GO:0016301">
    <property type="term" value="F:kinase activity"/>
    <property type="evidence" value="ECO:0007669"/>
    <property type="project" value="UniProtKB-KW"/>
</dbReference>
<dbReference type="NCBIfam" id="NF043035">
    <property type="entry name" value="OxoTetrKin"/>
    <property type="match status" value="1"/>
</dbReference>
<dbReference type="EC" id="2.7.1.217" evidence="10"/>
<evidence type="ECO:0000256" key="3">
    <source>
        <dbReference type="ARBA" id="ARBA00022741"/>
    </source>
</evidence>
<feature type="domain" description="Four-carbon acid sugar kinase N-terminal" evidence="13">
    <location>
        <begin position="6"/>
        <end position="228"/>
    </location>
</feature>
<evidence type="ECO:0000256" key="5">
    <source>
        <dbReference type="ARBA" id="ARBA00022840"/>
    </source>
</evidence>